<proteinExistence type="predicted"/>
<dbReference type="Pfam" id="PF05621">
    <property type="entry name" value="TniB"/>
    <property type="match status" value="1"/>
</dbReference>
<dbReference type="SUPFAM" id="SSF52540">
    <property type="entry name" value="P-loop containing nucleoside triphosphate hydrolases"/>
    <property type="match status" value="1"/>
</dbReference>
<accession>A0A3S4B6F1</accession>
<dbReference type="AlphaFoldDB" id="A0A3S4B6F1"/>
<dbReference type="InterPro" id="IPR027417">
    <property type="entry name" value="P-loop_NTPase"/>
</dbReference>
<comment type="caution">
    <text evidence="1">The sequence shown here is derived from an EMBL/GenBank/DDBJ whole genome shotgun (WGS) entry which is preliminary data.</text>
</comment>
<evidence type="ECO:0000313" key="2">
    <source>
        <dbReference type="Proteomes" id="UP000289200"/>
    </source>
</evidence>
<dbReference type="Proteomes" id="UP000289200">
    <property type="component" value="Unassembled WGS sequence"/>
</dbReference>
<protein>
    <recommendedName>
        <fullName evidence="3">AAA+ ATPase domain-containing protein</fullName>
    </recommendedName>
</protein>
<gene>
    <name evidence="1" type="ORF">RHODGE_RHODGE_03525</name>
</gene>
<sequence length="331" mass="36818">MERLDRFRSILIPHPRMKLVKQRLLALRAETMSAAAANERRVAVAKGRPVKLEEFWILPIVGPSGATKSKSMSVVVDEILADPNLSDDEIPVLVVTLKSSIKSTRALQAAILEAYGDPSASDVLVSRSYNEARINREIGRIAKEKRTFVVVLDEAHNLLIDAGINTARSMAGALKSLVNDAVFSIAILGTDKMLPLFTAEPELRSRRKETISLTAFDIAVKEDRQYFFGFAAKLERKMLDDGVVDAPIGLVESVEARAILYDMTGGVIGLISRILRLALQRAFEKDRTTPDWNDIEASFRSWMELSDDEVFYDPFAKGARPDTLEAVREDQ</sequence>
<dbReference type="InterPro" id="IPR008868">
    <property type="entry name" value="TniB"/>
</dbReference>
<reference evidence="2" key="1">
    <citation type="submission" date="2018-10" db="EMBL/GenBank/DDBJ databases">
        <authorList>
            <person name="Peiro R."/>
            <person name="Begona"/>
            <person name="Cbmso G."/>
            <person name="Lopez M."/>
            <person name="Gonzalez S."/>
            <person name="Sacristan E."/>
            <person name="Castillo E."/>
        </authorList>
    </citation>
    <scope>NUCLEOTIDE SEQUENCE [LARGE SCALE GENOMIC DNA]</scope>
</reference>
<organism evidence="1 2">
    <name type="scientific">Rhodoplanes serenus</name>
    <dbReference type="NCBI Taxonomy" id="200615"/>
    <lineage>
        <taxon>Bacteria</taxon>
        <taxon>Pseudomonadati</taxon>
        <taxon>Pseudomonadota</taxon>
        <taxon>Alphaproteobacteria</taxon>
        <taxon>Hyphomicrobiales</taxon>
        <taxon>Nitrobacteraceae</taxon>
        <taxon>Rhodoplanes</taxon>
    </lineage>
</organism>
<keyword evidence="2" id="KW-1185">Reference proteome</keyword>
<dbReference type="Gene3D" id="3.40.50.300">
    <property type="entry name" value="P-loop containing nucleotide triphosphate hydrolases"/>
    <property type="match status" value="1"/>
</dbReference>
<evidence type="ECO:0000313" key="1">
    <source>
        <dbReference type="EMBL" id="VCU10336.1"/>
    </source>
</evidence>
<dbReference type="EMBL" id="UWOC01000167">
    <property type="protein sequence ID" value="VCU10336.1"/>
    <property type="molecule type" value="Genomic_DNA"/>
</dbReference>
<evidence type="ECO:0008006" key="3">
    <source>
        <dbReference type="Google" id="ProtNLM"/>
    </source>
</evidence>
<name>A0A3S4B6F1_9BRAD</name>